<dbReference type="InterPro" id="IPR047699">
    <property type="entry name" value="Permease_put_prefix"/>
</dbReference>
<feature type="domain" description="ABC3 transporter permease C-terminal" evidence="7">
    <location>
        <begin position="746"/>
        <end position="855"/>
    </location>
</feature>
<feature type="transmembrane region" description="Helical" evidence="6">
    <location>
        <begin position="414"/>
        <end position="432"/>
    </location>
</feature>
<feature type="transmembrane region" description="Helical" evidence="6">
    <location>
        <begin position="102"/>
        <end position="123"/>
    </location>
</feature>
<dbReference type="InterPro" id="IPR003838">
    <property type="entry name" value="ABC3_permease_C"/>
</dbReference>
<evidence type="ECO:0000259" key="7">
    <source>
        <dbReference type="Pfam" id="PF02687"/>
    </source>
</evidence>
<evidence type="ECO:0000256" key="4">
    <source>
        <dbReference type="ARBA" id="ARBA00022989"/>
    </source>
</evidence>
<accession>A0A6J4HWU0</accession>
<evidence type="ECO:0008006" key="10">
    <source>
        <dbReference type="Google" id="ProtNLM"/>
    </source>
</evidence>
<feature type="domain" description="MacB-like periplasmic core" evidence="8">
    <location>
        <begin position="103"/>
        <end position="319"/>
    </location>
</feature>
<gene>
    <name evidence="9" type="ORF">AVDCRST_MAG56-1047</name>
</gene>
<reference evidence="9" key="1">
    <citation type="submission" date="2020-02" db="EMBL/GenBank/DDBJ databases">
        <authorList>
            <person name="Meier V. D."/>
        </authorList>
    </citation>
    <scope>NUCLEOTIDE SEQUENCE</scope>
    <source>
        <strain evidence="9">AVDCRST_MAG56</strain>
    </source>
</reference>
<organism evidence="9">
    <name type="scientific">uncultured Cytophagales bacterium</name>
    <dbReference type="NCBI Taxonomy" id="158755"/>
    <lineage>
        <taxon>Bacteria</taxon>
        <taxon>Pseudomonadati</taxon>
        <taxon>Bacteroidota</taxon>
        <taxon>Sphingobacteriia</taxon>
        <taxon>Sphingobacteriales</taxon>
        <taxon>environmental samples</taxon>
    </lineage>
</organism>
<dbReference type="GO" id="GO:0022857">
    <property type="term" value="F:transmembrane transporter activity"/>
    <property type="evidence" value="ECO:0007669"/>
    <property type="project" value="TreeGrafter"/>
</dbReference>
<name>A0A6J4HWU0_9SPHI</name>
<protein>
    <recommendedName>
        <fullName evidence="10">ABC transporter, permease protein</fullName>
    </recommendedName>
</protein>
<evidence type="ECO:0000256" key="1">
    <source>
        <dbReference type="ARBA" id="ARBA00004651"/>
    </source>
</evidence>
<feature type="transmembrane region" description="Helical" evidence="6">
    <location>
        <begin position="361"/>
        <end position="381"/>
    </location>
</feature>
<sequence>MPEMNQRNGPPPAWADKLLARLCPPDLLEEMQGDLHERYQERVQLLGVQAARRQYWRDVLGFARPYFLKRKPNPHPKPLYTDMLRNHFITTLRLFRKQKGYALLNLSGLALGLTTSLLILLWVRDELSYDQYHEKLDRLCYAWHNVDSTKGWIVSDTQGPLAPAMLAEVPEVANATRLTFGRDLQLTVGEKRFKENGRYADPALFEMFSYPLAAGNPRTVLRDLSSIVISDSLAYKYFGGIEQALGKTVRVENNDNYTVSAVFRTIPRNSSERFDFVLPFEAIYKTDAGLRDWGNSSLITFVELKENASMAVVDGKIKNYIKRNVKDARSTLFLQPLADLHLYDPVPGGKHAGGRISYVRLFGAVAAFILLIACINFMNLATARSVQRAKEVGVRKSVGAGRGSLIAQFMTESVGLSVVAAGLALLLAQLLLPWFNGITDKHLALPFATPGFWGLLGGITLLTGLVAGSYPALLLSSFKPVEVLKGTLRTGSGAAHLRQGLVVFQFVLSTVMIVATVVVYRQVQYIRNTDIGLQRENLVYLPAGPGISGHYEPYRNQLRNEPGVAGVSRSNYRPISVYNTTGDADWDGKQPDELISFQILKVDHDYAAVTGLTLLQGRDFSRKFVTDSLRFIINEEAARLMGLQHPVGQRLKLWDREGSIIGVVKDFHSRTMHGPQQPLIMTLDPEDCGLLMVRTQPGKTAEVLAALEQLHRQYAPEDVFEYKFMDQAFEQLYQSDVMRGKLASGFAFIAVFISCLGLFGLAAFTAEKRTKEIGIRKVLGANVAGIVALLSRSFLKPVLLAILIASPLAWYLMNQWLENFAQKTPIDWGVFALAGGAALLVALFTVSFQSIRAALANPVKSLRSE</sequence>
<dbReference type="Pfam" id="PF12704">
    <property type="entry name" value="MacB_PCD"/>
    <property type="match status" value="2"/>
</dbReference>
<evidence type="ECO:0000313" key="9">
    <source>
        <dbReference type="EMBL" id="CAA9233269.1"/>
    </source>
</evidence>
<keyword evidence="4 6" id="KW-1133">Transmembrane helix</keyword>
<feature type="domain" description="MacB-like periplasmic core" evidence="8">
    <location>
        <begin position="507"/>
        <end position="709"/>
    </location>
</feature>
<feature type="transmembrane region" description="Helical" evidence="6">
    <location>
        <begin position="742"/>
        <end position="766"/>
    </location>
</feature>
<dbReference type="EMBL" id="CADCTQ010000100">
    <property type="protein sequence ID" value="CAA9233269.1"/>
    <property type="molecule type" value="Genomic_DNA"/>
</dbReference>
<feature type="transmembrane region" description="Helical" evidence="6">
    <location>
        <begin position="828"/>
        <end position="848"/>
    </location>
</feature>
<feature type="transmembrane region" description="Helical" evidence="6">
    <location>
        <begin position="778"/>
        <end position="808"/>
    </location>
</feature>
<comment type="subcellular location">
    <subcellularLocation>
        <location evidence="1">Cell membrane</location>
        <topology evidence="1">Multi-pass membrane protein</topology>
    </subcellularLocation>
</comment>
<keyword evidence="3 6" id="KW-0812">Transmembrane</keyword>
<evidence type="ECO:0000259" key="8">
    <source>
        <dbReference type="Pfam" id="PF12704"/>
    </source>
</evidence>
<keyword evidence="2" id="KW-1003">Cell membrane</keyword>
<dbReference type="AlphaFoldDB" id="A0A6J4HWU0"/>
<feature type="transmembrane region" description="Helical" evidence="6">
    <location>
        <begin position="499"/>
        <end position="520"/>
    </location>
</feature>
<evidence type="ECO:0000256" key="3">
    <source>
        <dbReference type="ARBA" id="ARBA00022692"/>
    </source>
</evidence>
<dbReference type="InterPro" id="IPR050250">
    <property type="entry name" value="Macrolide_Exporter_MacB"/>
</dbReference>
<dbReference type="InterPro" id="IPR025857">
    <property type="entry name" value="MacB_PCD"/>
</dbReference>
<dbReference type="PANTHER" id="PTHR30572:SF18">
    <property type="entry name" value="ABC-TYPE MACROLIDE FAMILY EXPORT SYSTEM PERMEASE COMPONENT 2"/>
    <property type="match status" value="1"/>
</dbReference>
<evidence type="ECO:0000256" key="6">
    <source>
        <dbReference type="SAM" id="Phobius"/>
    </source>
</evidence>
<feature type="domain" description="ABC3 transporter permease C-terminal" evidence="7">
    <location>
        <begin position="364"/>
        <end position="475"/>
    </location>
</feature>
<feature type="transmembrane region" description="Helical" evidence="6">
    <location>
        <begin position="452"/>
        <end position="478"/>
    </location>
</feature>
<dbReference type="PANTHER" id="PTHR30572">
    <property type="entry name" value="MEMBRANE COMPONENT OF TRANSPORTER-RELATED"/>
    <property type="match status" value="1"/>
</dbReference>
<keyword evidence="5 6" id="KW-0472">Membrane</keyword>
<evidence type="ECO:0000256" key="2">
    <source>
        <dbReference type="ARBA" id="ARBA00022475"/>
    </source>
</evidence>
<dbReference type="GO" id="GO:0005886">
    <property type="term" value="C:plasma membrane"/>
    <property type="evidence" value="ECO:0007669"/>
    <property type="project" value="UniProtKB-SubCell"/>
</dbReference>
<evidence type="ECO:0000256" key="5">
    <source>
        <dbReference type="ARBA" id="ARBA00023136"/>
    </source>
</evidence>
<proteinExistence type="predicted"/>
<dbReference type="Pfam" id="PF02687">
    <property type="entry name" value="FtsX"/>
    <property type="match status" value="2"/>
</dbReference>
<dbReference type="NCBIfam" id="NF038404">
    <property type="entry name" value="perm_prefix_2"/>
    <property type="match status" value="1"/>
</dbReference>